<keyword evidence="7" id="KW-0631">Potassium channel</keyword>
<feature type="compositionally biased region" description="Basic and acidic residues" evidence="16">
    <location>
        <begin position="269"/>
        <end position="284"/>
    </location>
</feature>
<evidence type="ECO:0000256" key="14">
    <source>
        <dbReference type="ARBA" id="ARBA00045968"/>
    </source>
</evidence>
<dbReference type="GO" id="GO:0005267">
    <property type="term" value="F:potassium channel activity"/>
    <property type="evidence" value="ECO:0007669"/>
    <property type="project" value="UniProtKB-KW"/>
</dbReference>
<organism evidence="18 19">
    <name type="scientific">Xenopus laevis</name>
    <name type="common">African clawed frog</name>
    <dbReference type="NCBI Taxonomy" id="8355"/>
    <lineage>
        <taxon>Eukaryota</taxon>
        <taxon>Metazoa</taxon>
        <taxon>Chordata</taxon>
        <taxon>Craniata</taxon>
        <taxon>Vertebrata</taxon>
        <taxon>Euteleostomi</taxon>
        <taxon>Amphibia</taxon>
        <taxon>Batrachia</taxon>
        <taxon>Anura</taxon>
        <taxon>Pipoidea</taxon>
        <taxon>Pipidae</taxon>
        <taxon>Xenopodinae</taxon>
        <taxon>Xenopus</taxon>
        <taxon>Xenopus</taxon>
    </lineage>
</organism>
<feature type="region of interest" description="Disordered" evidence="16">
    <location>
        <begin position="246"/>
        <end position="284"/>
    </location>
</feature>
<evidence type="ECO:0000256" key="16">
    <source>
        <dbReference type="SAM" id="MobiDB-lite"/>
    </source>
</evidence>
<dbReference type="KEGG" id="xla:446269"/>
<protein>
    <submittedName>
        <fullName evidence="18">Uncharacterized protein</fullName>
    </submittedName>
</protein>
<dbReference type="SMR" id="A0A974DVU1"/>
<dbReference type="Pfam" id="PF05197">
    <property type="entry name" value="TRIC"/>
    <property type="match status" value="1"/>
</dbReference>
<evidence type="ECO:0000256" key="12">
    <source>
        <dbReference type="ARBA" id="ARBA00023303"/>
    </source>
</evidence>
<feature type="transmembrane region" description="Helical" evidence="17">
    <location>
        <begin position="99"/>
        <end position="119"/>
    </location>
</feature>
<dbReference type="Proteomes" id="UP000694892">
    <property type="component" value="Chromosome 1S"/>
</dbReference>
<accession>A0A974DVU1</accession>
<evidence type="ECO:0000256" key="4">
    <source>
        <dbReference type="ARBA" id="ARBA00022538"/>
    </source>
</evidence>
<feature type="transmembrane region" description="Helical" evidence="17">
    <location>
        <begin position="47"/>
        <end position="68"/>
    </location>
</feature>
<comment type="function">
    <text evidence="14">Intracellular monovalent cation channel required for maintenance of rapid intracellular calcium release. Acts as a potassium counter-ion channel that functions in synchronization with calcium release from intracellular stores. Activated by increased cytosolic Ca(2+) levels.</text>
</comment>
<name>A0A974DVU1_XENLA</name>
<gene>
    <name evidence="18" type="ORF">XELAEV_18010027mg</name>
</gene>
<evidence type="ECO:0000256" key="13">
    <source>
        <dbReference type="ARBA" id="ARBA00034430"/>
    </source>
</evidence>
<dbReference type="AlphaFoldDB" id="A0A974DVU1"/>
<evidence type="ECO:0000256" key="6">
    <source>
        <dbReference type="ARBA" id="ARBA00022824"/>
    </source>
</evidence>
<reference evidence="19" key="1">
    <citation type="journal article" date="2016" name="Nature">
        <title>Genome evolution in the allotetraploid frog Xenopus laevis.</title>
        <authorList>
            <person name="Session A.M."/>
            <person name="Uno Y."/>
            <person name="Kwon T."/>
            <person name="Chapman J.A."/>
            <person name="Toyoda A."/>
            <person name="Takahashi S."/>
            <person name="Fukui A."/>
            <person name="Hikosaka A."/>
            <person name="Suzuki A."/>
            <person name="Kondo M."/>
            <person name="van Heeringen S.J."/>
            <person name="Quigley I."/>
            <person name="Heinz S."/>
            <person name="Ogino H."/>
            <person name="Ochi H."/>
            <person name="Hellsten U."/>
            <person name="Lyons J.B."/>
            <person name="Simakov O."/>
            <person name="Putnam N."/>
            <person name="Stites J."/>
            <person name="Kuroki Y."/>
            <person name="Tanaka T."/>
            <person name="Michiue T."/>
            <person name="Watanabe M."/>
            <person name="Bogdanovic O."/>
            <person name="Lister R."/>
            <person name="Georgiou G."/>
            <person name="Paranjpe S.S."/>
            <person name="van Kruijsbergen I."/>
            <person name="Shu S."/>
            <person name="Carlson J."/>
            <person name="Kinoshita T."/>
            <person name="Ohta Y."/>
            <person name="Mawaribuchi S."/>
            <person name="Jenkins J."/>
            <person name="Grimwood J."/>
            <person name="Schmutz J."/>
            <person name="Mitros T."/>
            <person name="Mozaffari S.V."/>
            <person name="Suzuki Y."/>
            <person name="Haramoto Y."/>
            <person name="Yamamoto T.S."/>
            <person name="Takagi C."/>
            <person name="Heald R."/>
            <person name="Miller K."/>
            <person name="Haudenschild C."/>
            <person name="Kitzman J."/>
            <person name="Nakayama T."/>
            <person name="Izutsu Y."/>
            <person name="Robert J."/>
            <person name="Fortriede J."/>
            <person name="Burns K."/>
            <person name="Lotay V."/>
            <person name="Karimi K."/>
            <person name="Yasuoka Y."/>
            <person name="Dichmann D.S."/>
            <person name="Flajnik M.F."/>
            <person name="Houston D.W."/>
            <person name="Shendure J."/>
            <person name="DuPasquier L."/>
            <person name="Vize P.D."/>
            <person name="Zorn A.M."/>
            <person name="Ito M."/>
            <person name="Marcotte E.M."/>
            <person name="Wallingford J.B."/>
            <person name="Ito Y."/>
            <person name="Asashima M."/>
            <person name="Ueno N."/>
            <person name="Matsuda Y."/>
            <person name="Veenstra G.J."/>
            <person name="Fujiyama A."/>
            <person name="Harland R.M."/>
            <person name="Taira M."/>
            <person name="Rokhsar D.S."/>
        </authorList>
    </citation>
    <scope>NUCLEOTIDE SEQUENCE [LARGE SCALE GENOMIC DNA]</scope>
    <source>
        <strain evidence="19">J</strain>
    </source>
</reference>
<keyword evidence="3" id="KW-0813">Transport</keyword>
<keyword evidence="4" id="KW-0633">Potassium transport</keyword>
<keyword evidence="9 17" id="KW-1133">Transmembrane helix</keyword>
<evidence type="ECO:0000256" key="17">
    <source>
        <dbReference type="SAM" id="Phobius"/>
    </source>
</evidence>
<dbReference type="InterPro" id="IPR007866">
    <property type="entry name" value="TRIC_channel"/>
</dbReference>
<sequence>MESLSELSVQFSQLSMFPFFDMAHYVVSVMSAREQAGALDIAARSPMASWFSAMLYCFGGGILSSILLAEPPIAVLSNTTNIMLASTIWYMVYYFPYDLFYNCFFFLPIRLIIAGMKEVTRTWKILSGVTHAHSHYKDALLVMITIGWARGAGGGLISNFEQLVRGVWKPESNEFLKMSYPVKVTLIGAVLFTLQHGHYLPISRHNLMLIYTMFLVLIKVTMMLTHSTASPFLPLETPLQRILFGQRQKPSEVRQSASSSGAKGKPSKKTLDKDSGEQSKKKDS</sequence>
<keyword evidence="11 17" id="KW-0472">Membrane</keyword>
<evidence type="ECO:0000256" key="2">
    <source>
        <dbReference type="ARBA" id="ARBA00005766"/>
    </source>
</evidence>
<feature type="transmembrane region" description="Helical" evidence="17">
    <location>
        <begin position="206"/>
        <end position="225"/>
    </location>
</feature>
<keyword evidence="12" id="KW-0407">Ion channel</keyword>
<keyword evidence="6" id="KW-0256">Endoplasmic reticulum</keyword>
<dbReference type="OrthoDB" id="195817at2759"/>
<dbReference type="EMBL" id="CM004467">
    <property type="protein sequence ID" value="OCT97797.1"/>
    <property type="molecule type" value="Genomic_DNA"/>
</dbReference>
<evidence type="ECO:0000256" key="8">
    <source>
        <dbReference type="ARBA" id="ARBA00022958"/>
    </source>
</evidence>
<evidence type="ECO:0000256" key="15">
    <source>
        <dbReference type="ARBA" id="ARBA00047059"/>
    </source>
</evidence>
<dbReference type="GO" id="GO:0042802">
    <property type="term" value="F:identical protein binding"/>
    <property type="evidence" value="ECO:0007669"/>
    <property type="project" value="InterPro"/>
</dbReference>
<comment type="catalytic activity">
    <reaction evidence="13">
        <text>K(+)(in) = K(+)(out)</text>
        <dbReference type="Rhea" id="RHEA:29463"/>
        <dbReference type="ChEBI" id="CHEBI:29103"/>
    </reaction>
</comment>
<dbReference type="PANTHER" id="PTHR12454:SF5">
    <property type="entry name" value="TRIMERIC INTRACELLULAR CATION CHANNEL TYPE B"/>
    <property type="match status" value="1"/>
</dbReference>
<dbReference type="GO" id="GO:0005789">
    <property type="term" value="C:endoplasmic reticulum membrane"/>
    <property type="evidence" value="ECO:0007669"/>
    <property type="project" value="UniProtKB-SubCell"/>
</dbReference>
<comment type="similarity">
    <text evidence="2">Belongs to the TMEM38 family.</text>
</comment>
<evidence type="ECO:0000256" key="3">
    <source>
        <dbReference type="ARBA" id="ARBA00022448"/>
    </source>
</evidence>
<comment type="subcellular location">
    <subcellularLocation>
        <location evidence="1">Endoplasmic reticulum membrane</location>
        <topology evidence="1">Multi-pass membrane protein</topology>
    </subcellularLocation>
</comment>
<dbReference type="PANTHER" id="PTHR12454">
    <property type="entry name" value="TRIMERIC INTRACELLULAR CATION CHANNEL"/>
    <property type="match status" value="1"/>
</dbReference>
<evidence type="ECO:0000256" key="11">
    <source>
        <dbReference type="ARBA" id="ARBA00023136"/>
    </source>
</evidence>
<proteinExistence type="inferred from homology"/>
<evidence type="ECO:0000313" key="19">
    <source>
        <dbReference type="Proteomes" id="UP000694892"/>
    </source>
</evidence>
<evidence type="ECO:0000256" key="5">
    <source>
        <dbReference type="ARBA" id="ARBA00022692"/>
    </source>
</evidence>
<dbReference type="OMA" id="HNELLRP"/>
<comment type="subunit">
    <text evidence="15">Homotrimer; conformation seems to be controled by binding to diacylglycerol (DAG).</text>
</comment>
<keyword evidence="8" id="KW-0630">Potassium</keyword>
<evidence type="ECO:0000256" key="9">
    <source>
        <dbReference type="ARBA" id="ARBA00022989"/>
    </source>
</evidence>
<keyword evidence="10" id="KW-0406">Ion transport</keyword>
<evidence type="ECO:0000256" key="1">
    <source>
        <dbReference type="ARBA" id="ARBA00004477"/>
    </source>
</evidence>
<evidence type="ECO:0000256" key="7">
    <source>
        <dbReference type="ARBA" id="ARBA00022826"/>
    </source>
</evidence>
<evidence type="ECO:0000313" key="18">
    <source>
        <dbReference type="EMBL" id="OCT97797.1"/>
    </source>
</evidence>
<keyword evidence="5 17" id="KW-0812">Transmembrane</keyword>
<evidence type="ECO:0000256" key="10">
    <source>
        <dbReference type="ARBA" id="ARBA00023065"/>
    </source>
</evidence>